<dbReference type="RefSeq" id="WP_023379033.1">
    <property type="nucleotide sequence ID" value="NZ_JABWRR010000025.1"/>
</dbReference>
<proteinExistence type="predicted"/>
<reference evidence="2 3" key="1">
    <citation type="journal article" date="2020" name="Microorganisms">
        <title>Reliable Identification of Environmental Pseudomonas Isolates Using the rpoD Gene.</title>
        <authorList>
            <consortium name="The Broad Institute Genome Sequencing Platform"/>
            <person name="Girard L."/>
            <person name="Lood C."/>
            <person name="Rokni-Zadeh H."/>
            <person name="van Noort V."/>
            <person name="Lavigne R."/>
            <person name="De Mot R."/>
        </authorList>
    </citation>
    <scope>NUCLEOTIDE SEQUENCE [LARGE SCALE GENOMIC DNA]</scope>
    <source>
        <strain evidence="2 3">RW7P2</strain>
    </source>
</reference>
<comment type="caution">
    <text evidence="2">The sequence shown here is derived from an EMBL/GenBank/DDBJ whole genome shotgun (WGS) entry which is preliminary data.</text>
</comment>
<dbReference type="InterPro" id="IPR058059">
    <property type="entry name" value="PA3496-like"/>
</dbReference>
<feature type="compositionally biased region" description="Acidic residues" evidence="1">
    <location>
        <begin position="1"/>
        <end position="24"/>
    </location>
</feature>
<dbReference type="EMBL" id="JABWRS010000020">
    <property type="protein sequence ID" value="MBC3478166.1"/>
    <property type="molecule type" value="Genomic_DNA"/>
</dbReference>
<organism evidence="2 3">
    <name type="scientific">Pseudomonas taiwanensis</name>
    <dbReference type="NCBI Taxonomy" id="470150"/>
    <lineage>
        <taxon>Bacteria</taxon>
        <taxon>Pseudomonadati</taxon>
        <taxon>Pseudomonadota</taxon>
        <taxon>Gammaproteobacteria</taxon>
        <taxon>Pseudomonadales</taxon>
        <taxon>Pseudomonadaceae</taxon>
        <taxon>Pseudomonas</taxon>
    </lineage>
</organism>
<sequence>MSTDKDDDLSIEDEFATADDEAEPQVETAKTNLSKRRTIDNLLEERRLQKQLADFDYDL</sequence>
<evidence type="ECO:0000313" key="2">
    <source>
        <dbReference type="EMBL" id="MBC3478166.1"/>
    </source>
</evidence>
<accession>A0ABR6VCA3</accession>
<feature type="region of interest" description="Disordered" evidence="1">
    <location>
        <begin position="1"/>
        <end position="31"/>
    </location>
</feature>
<gene>
    <name evidence="2" type="ORF">HU747_21500</name>
</gene>
<name>A0ABR6VCA3_9PSED</name>
<evidence type="ECO:0000256" key="1">
    <source>
        <dbReference type="SAM" id="MobiDB-lite"/>
    </source>
</evidence>
<evidence type="ECO:0000313" key="3">
    <source>
        <dbReference type="Proteomes" id="UP000628086"/>
    </source>
</evidence>
<evidence type="ECO:0008006" key="4">
    <source>
        <dbReference type="Google" id="ProtNLM"/>
    </source>
</evidence>
<dbReference type="Proteomes" id="UP000628086">
    <property type="component" value="Unassembled WGS sequence"/>
</dbReference>
<dbReference type="NCBIfam" id="NF046101">
    <property type="entry name" value="PA3496_fam"/>
    <property type="match status" value="1"/>
</dbReference>
<protein>
    <recommendedName>
        <fullName evidence="4">Leucyl-tRNA synthetase</fullName>
    </recommendedName>
</protein>
<dbReference type="InterPro" id="IPR058510">
    <property type="entry name" value="DUF8197"/>
</dbReference>
<keyword evidence="3" id="KW-1185">Reference proteome</keyword>
<dbReference type="Pfam" id="PF26620">
    <property type="entry name" value="DUF8197"/>
    <property type="match status" value="1"/>
</dbReference>